<sequence>MANVLNPETESITLNTELETPTLEPAAEVDQPSPESTSNPETSAVVEVSTLDADALTEPAAQAATPSQPTPEETPVATPAEAVAPSPPAPSAQEAAPVVHVTAPHAPAPGESAEDFSSALAAFEREQAAEAAAVEAYGDKVVSGKVEKQTEKYLVIDVGLKSEGLVPLEQVTDHTGAVRFQPGDVIDVVIEREEPEGGYLVSFERAQRLRVWDTIEKAANEKTPIMGTVVSRVKGGLTVDIGIKAFLPGSQLEIRPVRNLDAYLGQQIEVRVIKLNKKRGNVVVSRKELLEEDLNTKRSATMEHLAEGAILTGTVKNLTDYGAFVDLGGIDGLLHITDMSWGRLTHPRDLVNVADEIQVKVLKFDKEKQRVSLGFKQLTPDPWLDASERYPVGAKVHGRVLSVTDYGAFVELEQGIEGLVHLSEMTWSKRLKHPSKLVKPGEEVDTLVLSVNPADRRISLGMKQLMENPWENLSDKYPVGAIVEGRVRNLTDFGAFIEIEDGIDGLVHVSNLSWTKRVKHPSEIVKKGEKVKAVVLGVEPQNRRLSLGIKQLQPDVWESFFATHRVGDVVHGKILRTAQFGAFVEIAEGVEGLCHISEAGDPVDGHSKLETGLEHDFKIIKINVEEKKVGLSLRAVSGQEASRTAVESYKADTRKHPVSSSTTTLGDLVNWKNER</sequence>
<evidence type="ECO:0000256" key="4">
    <source>
        <dbReference type="ARBA" id="ARBA00022980"/>
    </source>
</evidence>
<name>A0A2N9LSJ5_9BACT</name>
<proteinExistence type="inferred from homology"/>
<evidence type="ECO:0000256" key="5">
    <source>
        <dbReference type="ARBA" id="ARBA00023274"/>
    </source>
</evidence>
<dbReference type="SUPFAM" id="SSF50249">
    <property type="entry name" value="Nucleic acid-binding proteins"/>
    <property type="match status" value="6"/>
</dbReference>
<accession>A0A2N9LSJ5</accession>
<reference evidence="11" key="1">
    <citation type="submission" date="2018-02" db="EMBL/GenBank/DDBJ databases">
        <authorList>
            <person name="Hausmann B."/>
        </authorList>
    </citation>
    <scope>NUCLEOTIDE SEQUENCE [LARGE SCALE GENOMIC DNA]</scope>
    <source>
        <strain evidence="11">Peat soil MAG SbA5</strain>
    </source>
</reference>
<evidence type="ECO:0000256" key="2">
    <source>
        <dbReference type="ARBA" id="ARBA00022737"/>
    </source>
</evidence>
<feature type="domain" description="S1 motif" evidence="9">
    <location>
        <begin position="393"/>
        <end position="463"/>
    </location>
</feature>
<dbReference type="GO" id="GO:0022627">
    <property type="term" value="C:cytosolic small ribosomal subunit"/>
    <property type="evidence" value="ECO:0007669"/>
    <property type="project" value="TreeGrafter"/>
</dbReference>
<dbReference type="GO" id="GO:0003729">
    <property type="term" value="F:mRNA binding"/>
    <property type="evidence" value="ECO:0007669"/>
    <property type="project" value="TreeGrafter"/>
</dbReference>
<feature type="compositionally biased region" description="Low complexity" evidence="8">
    <location>
        <begin position="13"/>
        <end position="43"/>
    </location>
</feature>
<keyword evidence="3" id="KW-0694">RNA-binding</keyword>
<evidence type="ECO:0000259" key="9">
    <source>
        <dbReference type="PROSITE" id="PS50126"/>
    </source>
</evidence>
<feature type="domain" description="S1 motif" evidence="9">
    <location>
        <begin position="139"/>
        <end position="205"/>
    </location>
</feature>
<keyword evidence="2" id="KW-0677">Repeat</keyword>
<dbReference type="GO" id="GO:0003735">
    <property type="term" value="F:structural constituent of ribosome"/>
    <property type="evidence" value="ECO:0007669"/>
    <property type="project" value="InterPro"/>
</dbReference>
<dbReference type="AlphaFoldDB" id="A0A2N9LSJ5"/>
<feature type="compositionally biased region" description="Low complexity" evidence="8">
    <location>
        <begin position="59"/>
        <end position="84"/>
    </location>
</feature>
<dbReference type="GO" id="GO:0006412">
    <property type="term" value="P:translation"/>
    <property type="evidence" value="ECO:0007669"/>
    <property type="project" value="InterPro"/>
</dbReference>
<dbReference type="InterPro" id="IPR000110">
    <property type="entry name" value="Ribosomal_bS1"/>
</dbReference>
<dbReference type="Proteomes" id="UP000239735">
    <property type="component" value="Unassembled WGS sequence"/>
</dbReference>
<evidence type="ECO:0000313" key="11">
    <source>
        <dbReference type="Proteomes" id="UP000239735"/>
    </source>
</evidence>
<dbReference type="Pfam" id="PF00575">
    <property type="entry name" value="S1"/>
    <property type="match status" value="6"/>
</dbReference>
<evidence type="ECO:0000313" key="10">
    <source>
        <dbReference type="EMBL" id="SPE26105.1"/>
    </source>
</evidence>
<feature type="domain" description="S1 motif" evidence="9">
    <location>
        <begin position="308"/>
        <end position="376"/>
    </location>
</feature>
<dbReference type="PRINTS" id="PR00681">
    <property type="entry name" value="RIBOSOMALS1"/>
</dbReference>
<dbReference type="Gene3D" id="2.40.50.140">
    <property type="entry name" value="Nucleic acid-binding proteins"/>
    <property type="match status" value="6"/>
</dbReference>
<feature type="domain" description="S1 motif" evidence="9">
    <location>
        <begin position="480"/>
        <end position="550"/>
    </location>
</feature>
<dbReference type="PANTHER" id="PTHR10724">
    <property type="entry name" value="30S RIBOSOMAL PROTEIN S1"/>
    <property type="match status" value="1"/>
</dbReference>
<dbReference type="InterPro" id="IPR035104">
    <property type="entry name" value="Ribosomal_protein_S1-like"/>
</dbReference>
<dbReference type="NCBIfam" id="NF004952">
    <property type="entry name" value="PRK06299.1-2"/>
    <property type="match status" value="1"/>
</dbReference>
<feature type="region of interest" description="Disordered" evidence="8">
    <location>
        <begin position="1"/>
        <end position="97"/>
    </location>
</feature>
<evidence type="ECO:0000256" key="7">
    <source>
        <dbReference type="ARBA" id="ARBA00035517"/>
    </source>
</evidence>
<dbReference type="OrthoDB" id="9804077at2"/>
<dbReference type="FunFam" id="2.40.50.140:FF:000011">
    <property type="entry name" value="30S ribosomal protein S1"/>
    <property type="match status" value="2"/>
</dbReference>
<dbReference type="CDD" id="cd04465">
    <property type="entry name" value="S1_RPS1_repeat_ec2_hs2"/>
    <property type="match status" value="1"/>
</dbReference>
<evidence type="ECO:0000256" key="8">
    <source>
        <dbReference type="SAM" id="MobiDB-lite"/>
    </source>
</evidence>
<evidence type="ECO:0000256" key="1">
    <source>
        <dbReference type="ARBA" id="ARBA00006767"/>
    </source>
</evidence>
<dbReference type="FunFam" id="2.40.50.140:FF:000018">
    <property type="entry name" value="30S ribosomal protein S1"/>
    <property type="match status" value="1"/>
</dbReference>
<keyword evidence="4 10" id="KW-0689">Ribosomal protein</keyword>
<dbReference type="PANTHER" id="PTHR10724:SF7">
    <property type="entry name" value="SMALL RIBOSOMAL SUBUNIT PROTEIN BS1C"/>
    <property type="match status" value="1"/>
</dbReference>
<dbReference type="SMART" id="SM00316">
    <property type="entry name" value="S1"/>
    <property type="match status" value="6"/>
</dbReference>
<feature type="domain" description="S1 motif" evidence="9">
    <location>
        <begin position="567"/>
        <end position="634"/>
    </location>
</feature>
<feature type="compositionally biased region" description="Polar residues" evidence="8">
    <location>
        <begin position="1"/>
        <end position="12"/>
    </location>
</feature>
<dbReference type="InterPro" id="IPR012340">
    <property type="entry name" value="NA-bd_OB-fold"/>
</dbReference>
<evidence type="ECO:0000256" key="3">
    <source>
        <dbReference type="ARBA" id="ARBA00022884"/>
    </source>
</evidence>
<evidence type="ECO:0000256" key="6">
    <source>
        <dbReference type="ARBA" id="ARBA00035293"/>
    </source>
</evidence>
<organism evidence="10 11">
    <name type="scientific">Candidatus Sulfuritelmatomonas gaucii</name>
    <dbReference type="NCBI Taxonomy" id="2043161"/>
    <lineage>
        <taxon>Bacteria</taxon>
        <taxon>Pseudomonadati</taxon>
        <taxon>Acidobacteriota</taxon>
        <taxon>Terriglobia</taxon>
        <taxon>Terriglobales</taxon>
        <taxon>Acidobacteriaceae</taxon>
        <taxon>Candidatus Sulfuritelmatomonas</taxon>
    </lineage>
</organism>
<dbReference type="InterPro" id="IPR003029">
    <property type="entry name" value="S1_domain"/>
</dbReference>
<gene>
    <name evidence="10" type="primary">rpsA</name>
    <name evidence="10" type="ORF">SBA5_520001</name>
</gene>
<dbReference type="CDD" id="cd05688">
    <property type="entry name" value="S1_RPS1_repeat_ec3"/>
    <property type="match status" value="1"/>
</dbReference>
<dbReference type="PROSITE" id="PS50126">
    <property type="entry name" value="S1"/>
    <property type="match status" value="6"/>
</dbReference>
<feature type="region of interest" description="Disordered" evidence="8">
    <location>
        <begin position="647"/>
        <end position="666"/>
    </location>
</feature>
<comment type="similarity">
    <text evidence="1">Belongs to the bacterial ribosomal protein bS1 family.</text>
</comment>
<dbReference type="EMBL" id="OKRB01000111">
    <property type="protein sequence ID" value="SPE26105.1"/>
    <property type="molecule type" value="Genomic_DNA"/>
</dbReference>
<feature type="domain" description="S1 motif" evidence="9">
    <location>
        <begin position="222"/>
        <end position="287"/>
    </location>
</feature>
<keyword evidence="5" id="KW-0687">Ribonucleoprotein</keyword>
<protein>
    <recommendedName>
        <fullName evidence="6">Small ribosomal subunit protein bS1</fullName>
    </recommendedName>
    <alternativeName>
        <fullName evidence="7">30S ribosomal protein S1</fullName>
    </alternativeName>
</protein>
<dbReference type="InterPro" id="IPR050437">
    <property type="entry name" value="Ribos_protein_bS1-like"/>
</dbReference>
<dbReference type="NCBIfam" id="TIGR00717">
    <property type="entry name" value="rpsA"/>
    <property type="match status" value="1"/>
</dbReference>